<dbReference type="AlphaFoldDB" id="A5C2U4"/>
<keyword evidence="1" id="KW-0862">Zinc</keyword>
<feature type="domain" description="CCHC-type" evidence="3">
    <location>
        <begin position="236"/>
        <end position="249"/>
    </location>
</feature>
<gene>
    <name evidence="5" type="ORF">VITISV_029387</name>
</gene>
<evidence type="ECO:0000256" key="2">
    <source>
        <dbReference type="SAM" id="MobiDB-lite"/>
    </source>
</evidence>
<dbReference type="PANTHER" id="PTHR47481">
    <property type="match status" value="1"/>
</dbReference>
<dbReference type="PROSITE" id="PS50158">
    <property type="entry name" value="ZF_CCHC"/>
    <property type="match status" value="1"/>
</dbReference>
<dbReference type="EMBL" id="AM480117">
    <property type="protein sequence ID" value="CAN77506.1"/>
    <property type="molecule type" value="Genomic_DNA"/>
</dbReference>
<protein>
    <recommendedName>
        <fullName evidence="6">CCHC-type domain-containing protein</fullName>
    </recommendedName>
</protein>
<dbReference type="GO" id="GO:0003676">
    <property type="term" value="F:nucleic acid binding"/>
    <property type="evidence" value="ECO:0007669"/>
    <property type="project" value="InterPro"/>
</dbReference>
<proteinExistence type="predicted"/>
<evidence type="ECO:0000259" key="3">
    <source>
        <dbReference type="PROSITE" id="PS50158"/>
    </source>
</evidence>
<dbReference type="InterPro" id="IPR001878">
    <property type="entry name" value="Znf_CCHC"/>
</dbReference>
<feature type="compositionally biased region" description="Low complexity" evidence="2">
    <location>
        <begin position="218"/>
        <end position="230"/>
    </location>
</feature>
<reference evidence="5" key="1">
    <citation type="journal article" date="2007" name="PLoS ONE">
        <title>The first genome sequence of an elite grapevine cultivar (Pinot noir Vitis vinifera L.): coping with a highly heterozygous genome.</title>
        <authorList>
            <person name="Velasco R."/>
            <person name="Zharkikh A."/>
            <person name="Troggio M."/>
            <person name="Cartwright D.A."/>
            <person name="Cestaro A."/>
            <person name="Pruss D."/>
            <person name="Pindo M."/>
            <person name="FitzGerald L.M."/>
            <person name="Vezzulli S."/>
            <person name="Reid J."/>
            <person name="Malacarne G."/>
            <person name="Iliev D."/>
            <person name="Coppola G."/>
            <person name="Wardell B."/>
            <person name="Micheletti D."/>
            <person name="Macalma T."/>
            <person name="Facci M."/>
            <person name="Mitchell J.T."/>
            <person name="Perazzolli M."/>
            <person name="Eldredge G."/>
            <person name="Gatto P."/>
            <person name="Oyzerski R."/>
            <person name="Moretto M."/>
            <person name="Gutin N."/>
            <person name="Stefanini M."/>
            <person name="Chen Y."/>
            <person name="Segala C."/>
            <person name="Davenport C."/>
            <person name="Dematte L."/>
            <person name="Mraz A."/>
            <person name="Battilana J."/>
            <person name="Stormo K."/>
            <person name="Costa F."/>
            <person name="Tao Q."/>
            <person name="Si-Ammour A."/>
            <person name="Harkins T."/>
            <person name="Lackey A."/>
            <person name="Perbost C."/>
            <person name="Taillon B."/>
            <person name="Stella A."/>
            <person name="Solovyev V."/>
            <person name="Fawcett J.A."/>
            <person name="Sterck L."/>
            <person name="Vandepoele K."/>
            <person name="Grando S.M."/>
            <person name="Toppo S."/>
            <person name="Moser C."/>
            <person name="Lanchbury J."/>
            <person name="Bogden R."/>
            <person name="Skolnick M."/>
            <person name="Sgaramella V."/>
            <person name="Bhatnagar S.K."/>
            <person name="Fontana P."/>
            <person name="Gutin A."/>
            <person name="Van de Peer Y."/>
            <person name="Salamini F."/>
            <person name="Viola R."/>
        </authorList>
    </citation>
    <scope>NUCLEOTIDE SEQUENCE</scope>
</reference>
<accession>A5C2U4</accession>
<dbReference type="GO" id="GO:0008270">
    <property type="term" value="F:zinc ion binding"/>
    <property type="evidence" value="ECO:0007669"/>
    <property type="project" value="UniProtKB-KW"/>
</dbReference>
<keyword evidence="1" id="KW-0863">Zinc-finger</keyword>
<dbReference type="PROSITE" id="PS50304">
    <property type="entry name" value="TUDOR"/>
    <property type="match status" value="1"/>
</dbReference>
<evidence type="ECO:0000256" key="1">
    <source>
        <dbReference type="PROSITE-ProRule" id="PRU00047"/>
    </source>
</evidence>
<dbReference type="Pfam" id="PF14223">
    <property type="entry name" value="Retrotran_gag_2"/>
    <property type="match status" value="1"/>
</dbReference>
<evidence type="ECO:0008006" key="6">
    <source>
        <dbReference type="Google" id="ProtNLM"/>
    </source>
</evidence>
<feature type="region of interest" description="Disordered" evidence="2">
    <location>
        <begin position="203"/>
        <end position="230"/>
    </location>
</feature>
<dbReference type="InterPro" id="IPR002999">
    <property type="entry name" value="Tudor"/>
</dbReference>
<dbReference type="PANTHER" id="PTHR47481:SF35">
    <property type="entry name" value="ZINC FINGER, CCHC-TYPE-RELATED"/>
    <property type="match status" value="1"/>
</dbReference>
<keyword evidence="1" id="KW-0479">Metal-binding</keyword>
<sequence length="314" mass="34955">MATSSSSSSPLPLNTMVHMLTIKVTSFNYLLWRNQFIPLLTSQDLLGFLDGSVLAPSPQVTDSNGTTQVNPAYTSWLTTDQTLLSLLYSSLTEESMSEVLGLSHAHEAWTTLEASFSHRSKTRELQLKDELQLMQRGSKSVAEFSRLSKRLYDQLAAIGRPIDDLDKVHWFLRALDIIPKALSHEIFERSVYQQSINSAFYTQRNNSTRPKSTKSGKPKPSTASASKSSPSFPVYCQICDKEGHLAKQCWMFLNLKKKQSTNLAEAFAACSIPDSNDSEWYPDSSATSHLTNDLECVDVPVVDFGNERVMVGNG</sequence>
<evidence type="ECO:0000259" key="4">
    <source>
        <dbReference type="PROSITE" id="PS50304"/>
    </source>
</evidence>
<feature type="domain" description="Tudor" evidence="4">
    <location>
        <begin position="263"/>
        <end position="314"/>
    </location>
</feature>
<organism evidence="5">
    <name type="scientific">Vitis vinifera</name>
    <name type="common">Grape</name>
    <dbReference type="NCBI Taxonomy" id="29760"/>
    <lineage>
        <taxon>Eukaryota</taxon>
        <taxon>Viridiplantae</taxon>
        <taxon>Streptophyta</taxon>
        <taxon>Embryophyta</taxon>
        <taxon>Tracheophyta</taxon>
        <taxon>Spermatophyta</taxon>
        <taxon>Magnoliopsida</taxon>
        <taxon>eudicotyledons</taxon>
        <taxon>Gunneridae</taxon>
        <taxon>Pentapetalae</taxon>
        <taxon>rosids</taxon>
        <taxon>Vitales</taxon>
        <taxon>Vitaceae</taxon>
        <taxon>Viteae</taxon>
        <taxon>Vitis</taxon>
    </lineage>
</organism>
<evidence type="ECO:0000313" key="5">
    <source>
        <dbReference type="EMBL" id="CAN77506.1"/>
    </source>
</evidence>
<name>A5C2U4_VITVI</name>